<keyword evidence="7 8" id="KW-0627">Porphyrin biosynthesis</keyword>
<dbReference type="Gene3D" id="3.40.640.10">
    <property type="entry name" value="Type I PLP-dependent aspartate aminotransferase-like (Major domain)"/>
    <property type="match status" value="1"/>
</dbReference>
<dbReference type="CDD" id="cd00610">
    <property type="entry name" value="OAT_like"/>
    <property type="match status" value="1"/>
</dbReference>
<organism evidence="9 10">
    <name type="scientific">Hathewaya limosa</name>
    <name type="common">Clostridium limosum</name>
    <dbReference type="NCBI Taxonomy" id="1536"/>
    <lineage>
        <taxon>Bacteria</taxon>
        <taxon>Bacillati</taxon>
        <taxon>Bacillota</taxon>
        <taxon>Clostridia</taxon>
        <taxon>Eubacteriales</taxon>
        <taxon>Clostridiaceae</taxon>
        <taxon>Hathewaya</taxon>
    </lineage>
</organism>
<evidence type="ECO:0000256" key="7">
    <source>
        <dbReference type="ARBA" id="ARBA00023244"/>
    </source>
</evidence>
<evidence type="ECO:0000256" key="8">
    <source>
        <dbReference type="HAMAP-Rule" id="MF_00375"/>
    </source>
</evidence>
<evidence type="ECO:0000256" key="4">
    <source>
        <dbReference type="ARBA" id="ARBA00008981"/>
    </source>
</evidence>
<evidence type="ECO:0000256" key="1">
    <source>
        <dbReference type="ARBA" id="ARBA00001579"/>
    </source>
</evidence>
<gene>
    <name evidence="8" type="primary">hemL</name>
    <name evidence="9" type="ORF">QOZ93_002733</name>
</gene>
<dbReference type="PANTHER" id="PTHR43713:SF3">
    <property type="entry name" value="GLUTAMATE-1-SEMIALDEHYDE 2,1-AMINOMUTASE 1, CHLOROPLASTIC-RELATED"/>
    <property type="match status" value="1"/>
</dbReference>
<dbReference type="InterPro" id="IPR005814">
    <property type="entry name" value="Aminotrans_3"/>
</dbReference>
<dbReference type="EMBL" id="JAUSWN010000038">
    <property type="protein sequence ID" value="MDQ0480982.1"/>
    <property type="molecule type" value="Genomic_DNA"/>
</dbReference>
<dbReference type="HAMAP" id="MF_00375">
    <property type="entry name" value="HemL_aminotrans_3"/>
    <property type="match status" value="1"/>
</dbReference>
<proteinExistence type="inferred from homology"/>
<comment type="subcellular location">
    <subcellularLocation>
        <location evidence="8">Cytoplasm</location>
    </subcellularLocation>
</comment>
<comment type="catalytic activity">
    <reaction evidence="1 8">
        <text>(S)-4-amino-5-oxopentanoate = 5-aminolevulinate</text>
        <dbReference type="Rhea" id="RHEA:14265"/>
        <dbReference type="ChEBI" id="CHEBI:57501"/>
        <dbReference type="ChEBI" id="CHEBI:356416"/>
        <dbReference type="EC" id="5.4.3.8"/>
    </reaction>
</comment>
<keyword evidence="8" id="KW-0963">Cytoplasm</keyword>
<evidence type="ECO:0000256" key="5">
    <source>
        <dbReference type="ARBA" id="ARBA00022898"/>
    </source>
</evidence>
<name>A0ABU0JV52_HATLI</name>
<evidence type="ECO:0000256" key="6">
    <source>
        <dbReference type="ARBA" id="ARBA00023235"/>
    </source>
</evidence>
<dbReference type="Gene3D" id="3.90.1150.10">
    <property type="entry name" value="Aspartate Aminotransferase, domain 1"/>
    <property type="match status" value="1"/>
</dbReference>
<sequence length="434" mass="47971">MQGLETKKSEAIFEEAKKYIPGGVNSPVRAFKSVGLSPIFVERAKGSRIYDVDGNEYIDYICSWGPLILGHSNEDLMEGFEDILKRGTSYGVPTEIEVKMAKFIVEAYPSIDMVRMVNSGTEATMSALRVARGYTKRNKIVKFEGCYHGHSDALLVKSGSGTITFGVPTSPGVPADTVKDTLVCTYNDMKSVESIFREYENDIAAIIVEPVGGNMGVVPATKEFLQGLRRITKEYGSVLIFDEVITGFRVAFGGAQEVYDIEPDMTCFGKIIGAGLPVGAYGGKKEIMEMVSPVGPVYQAGTLSGNPLAMFMGYKNLTILKEKPEVYDKLEKLAIKFEAEMNKVIQELDVEVTVIRFKAMMCVFFAKGEFKNYSDVTKCDTEKYAVFFKEMLRGGILFPPAQFEGLFLSAAHTEEDIENTIEVFKNALKVAFNK</sequence>
<comment type="cofactor">
    <cofactor evidence="2 8">
        <name>pyridoxal 5'-phosphate</name>
        <dbReference type="ChEBI" id="CHEBI:597326"/>
    </cofactor>
</comment>
<protein>
    <recommendedName>
        <fullName evidence="8">Glutamate-1-semialdehyde 2,1-aminomutase</fullName>
        <shortName evidence="8">GSA</shortName>
        <ecNumber evidence="8">5.4.3.8</ecNumber>
    </recommendedName>
    <alternativeName>
        <fullName evidence="8">Glutamate-1-semialdehyde aminotransferase</fullName>
        <shortName evidence="8">GSA-AT</shortName>
    </alternativeName>
</protein>
<accession>A0ABU0JV52</accession>
<reference evidence="9 10" key="1">
    <citation type="submission" date="2023-07" db="EMBL/GenBank/DDBJ databases">
        <title>Genomic Encyclopedia of Type Strains, Phase IV (KMG-IV): sequencing the most valuable type-strain genomes for metagenomic binning, comparative biology and taxonomic classification.</title>
        <authorList>
            <person name="Goeker M."/>
        </authorList>
    </citation>
    <scope>NUCLEOTIDE SEQUENCE [LARGE SCALE GENOMIC DNA]</scope>
    <source>
        <strain evidence="9 10">DSM 1400</strain>
    </source>
</reference>
<keyword evidence="5 8" id="KW-0663">Pyridoxal phosphate</keyword>
<dbReference type="GO" id="GO:0042286">
    <property type="term" value="F:glutamate-1-semialdehyde 2,1-aminomutase activity"/>
    <property type="evidence" value="ECO:0007669"/>
    <property type="project" value="UniProtKB-EC"/>
</dbReference>
<dbReference type="Proteomes" id="UP001224418">
    <property type="component" value="Unassembled WGS sequence"/>
</dbReference>
<evidence type="ECO:0000256" key="2">
    <source>
        <dbReference type="ARBA" id="ARBA00001933"/>
    </source>
</evidence>
<dbReference type="NCBIfam" id="TIGR00713">
    <property type="entry name" value="hemL"/>
    <property type="match status" value="1"/>
</dbReference>
<keyword evidence="10" id="KW-1185">Reference proteome</keyword>
<dbReference type="SUPFAM" id="SSF53383">
    <property type="entry name" value="PLP-dependent transferases"/>
    <property type="match status" value="1"/>
</dbReference>
<dbReference type="InterPro" id="IPR004639">
    <property type="entry name" value="4pyrrol_synth_GluAld_NH2Trfase"/>
</dbReference>
<comment type="caution">
    <text evidence="9">The sequence shown here is derived from an EMBL/GenBank/DDBJ whole genome shotgun (WGS) entry which is preliminary data.</text>
</comment>
<comment type="pathway">
    <text evidence="3">Porphyrin-containing compound metabolism; protoporphyrin-IX biosynthesis; 5-aminolevulinate from L-glutamyl-tRNA(Glu): step 2/2.</text>
</comment>
<dbReference type="EC" id="5.4.3.8" evidence="8"/>
<dbReference type="InterPro" id="IPR015421">
    <property type="entry name" value="PyrdxlP-dep_Trfase_major"/>
</dbReference>
<evidence type="ECO:0000313" key="9">
    <source>
        <dbReference type="EMBL" id="MDQ0480982.1"/>
    </source>
</evidence>
<dbReference type="Pfam" id="PF00202">
    <property type="entry name" value="Aminotran_3"/>
    <property type="match status" value="1"/>
</dbReference>
<dbReference type="NCBIfam" id="NF000818">
    <property type="entry name" value="PRK00062.1"/>
    <property type="match status" value="1"/>
</dbReference>
<dbReference type="RefSeq" id="WP_307357344.1">
    <property type="nucleotide sequence ID" value="NZ_BAAACJ010000027.1"/>
</dbReference>
<evidence type="ECO:0000313" key="10">
    <source>
        <dbReference type="Proteomes" id="UP001224418"/>
    </source>
</evidence>
<dbReference type="PANTHER" id="PTHR43713">
    <property type="entry name" value="GLUTAMATE-1-SEMIALDEHYDE 2,1-AMINOMUTASE"/>
    <property type="match status" value="1"/>
</dbReference>
<dbReference type="InterPro" id="IPR049704">
    <property type="entry name" value="Aminotrans_3_PPA_site"/>
</dbReference>
<dbReference type="InterPro" id="IPR015424">
    <property type="entry name" value="PyrdxlP-dep_Trfase"/>
</dbReference>
<dbReference type="InterPro" id="IPR015422">
    <property type="entry name" value="PyrdxlP-dep_Trfase_small"/>
</dbReference>
<comment type="similarity">
    <text evidence="4 8">Belongs to the class-III pyridoxal-phosphate-dependent aminotransferase family. HemL subfamily.</text>
</comment>
<evidence type="ECO:0000256" key="3">
    <source>
        <dbReference type="ARBA" id="ARBA00004819"/>
    </source>
</evidence>
<comment type="subunit">
    <text evidence="8">Homodimer.</text>
</comment>
<dbReference type="PROSITE" id="PS00600">
    <property type="entry name" value="AA_TRANSFER_CLASS_3"/>
    <property type="match status" value="1"/>
</dbReference>
<feature type="modified residue" description="N6-(pyridoxal phosphate)lysine" evidence="8">
    <location>
        <position position="270"/>
    </location>
</feature>
<keyword evidence="6 8" id="KW-0413">Isomerase</keyword>